<feature type="chain" id="PRO_5045344331" evidence="1">
    <location>
        <begin position="19"/>
        <end position="136"/>
    </location>
</feature>
<name>A0ABX7P0G4_9BACT</name>
<dbReference type="EMBL" id="CP071090">
    <property type="protein sequence ID" value="QSQ23164.1"/>
    <property type="molecule type" value="Genomic_DNA"/>
</dbReference>
<evidence type="ECO:0000313" key="3">
    <source>
        <dbReference type="Proteomes" id="UP000662747"/>
    </source>
</evidence>
<reference evidence="2 3" key="1">
    <citation type="submission" date="2021-02" db="EMBL/GenBank/DDBJ databases">
        <title>De Novo genome assembly of isolated myxobacteria.</title>
        <authorList>
            <person name="Stevens D.C."/>
        </authorList>
    </citation>
    <scope>NUCLEOTIDE SEQUENCE [LARGE SCALE GENOMIC DNA]</scope>
    <source>
        <strain evidence="3">SCPEA02</strain>
    </source>
</reference>
<dbReference type="InterPro" id="IPR018673">
    <property type="entry name" value="DUF2141"/>
</dbReference>
<gene>
    <name evidence="2" type="ORF">JY651_50175</name>
</gene>
<feature type="signal peptide" evidence="1">
    <location>
        <begin position="1"/>
        <end position="18"/>
    </location>
</feature>
<proteinExistence type="predicted"/>
<accession>A0ABX7P0G4</accession>
<dbReference type="Proteomes" id="UP000662747">
    <property type="component" value="Chromosome"/>
</dbReference>
<evidence type="ECO:0000256" key="1">
    <source>
        <dbReference type="SAM" id="SignalP"/>
    </source>
</evidence>
<protein>
    <submittedName>
        <fullName evidence="2">DUF2141 domain-containing protein</fullName>
    </submittedName>
</protein>
<organism evidence="2 3">
    <name type="scientific">Pyxidicoccus parkwayensis</name>
    <dbReference type="NCBI Taxonomy" id="2813578"/>
    <lineage>
        <taxon>Bacteria</taxon>
        <taxon>Pseudomonadati</taxon>
        <taxon>Myxococcota</taxon>
        <taxon>Myxococcia</taxon>
        <taxon>Myxococcales</taxon>
        <taxon>Cystobacterineae</taxon>
        <taxon>Myxococcaceae</taxon>
        <taxon>Pyxidicoccus</taxon>
    </lineage>
</organism>
<dbReference type="RefSeq" id="WP_206724739.1">
    <property type="nucleotide sequence ID" value="NZ_CP071090.1"/>
</dbReference>
<dbReference type="Pfam" id="PF09912">
    <property type="entry name" value="DUF2141"/>
    <property type="match status" value="1"/>
</dbReference>
<evidence type="ECO:0000313" key="2">
    <source>
        <dbReference type="EMBL" id="QSQ23164.1"/>
    </source>
</evidence>
<keyword evidence="3" id="KW-1185">Reference proteome</keyword>
<keyword evidence="1" id="KW-0732">Signal</keyword>
<sequence>MNLKLLLPALLLGASADAATLTLNLEGLQEAKGHVYISVAADADAFDGKGRPTAVQRVEVTGPKLTVTFPDLAPGTYAVSLFHDANGNGKLDTNFIGIPKEGYGFSNNVGERGKPKFSEAKFTLAAEGTTLDIVVF</sequence>